<feature type="transmembrane region" description="Helical" evidence="4">
    <location>
        <begin position="279"/>
        <end position="299"/>
    </location>
</feature>
<dbReference type="PANTHER" id="PTHR11360">
    <property type="entry name" value="MONOCARBOXYLATE TRANSPORTER"/>
    <property type="match status" value="1"/>
</dbReference>
<dbReference type="Proteomes" id="UP000252086">
    <property type="component" value="Unassembled WGS sequence"/>
</dbReference>
<dbReference type="PANTHER" id="PTHR11360:SF284">
    <property type="entry name" value="EG:103B4.3 PROTEIN-RELATED"/>
    <property type="match status" value="1"/>
</dbReference>
<feature type="transmembrane region" description="Helical" evidence="4">
    <location>
        <begin position="366"/>
        <end position="387"/>
    </location>
</feature>
<feature type="transmembrane region" description="Helical" evidence="4">
    <location>
        <begin position="80"/>
        <end position="99"/>
    </location>
</feature>
<dbReference type="OrthoDB" id="3199327at2"/>
<evidence type="ECO:0000256" key="1">
    <source>
        <dbReference type="ARBA" id="ARBA00022692"/>
    </source>
</evidence>
<keyword evidence="7" id="KW-1185">Reference proteome</keyword>
<dbReference type="SUPFAM" id="SSF103473">
    <property type="entry name" value="MFS general substrate transporter"/>
    <property type="match status" value="1"/>
</dbReference>
<dbReference type="InterPro" id="IPR020846">
    <property type="entry name" value="MFS_dom"/>
</dbReference>
<keyword evidence="1 4" id="KW-0812">Transmembrane</keyword>
<dbReference type="EMBL" id="QNRF01000003">
    <property type="protein sequence ID" value="RBO84027.1"/>
    <property type="molecule type" value="Genomic_DNA"/>
</dbReference>
<feature type="transmembrane region" description="Helical" evidence="4">
    <location>
        <begin position="305"/>
        <end position="326"/>
    </location>
</feature>
<dbReference type="PROSITE" id="PS50850">
    <property type="entry name" value="MFS"/>
    <property type="match status" value="1"/>
</dbReference>
<proteinExistence type="predicted"/>
<dbReference type="InterPro" id="IPR036259">
    <property type="entry name" value="MFS_trans_sf"/>
</dbReference>
<dbReference type="RefSeq" id="WP_113874005.1">
    <property type="nucleotide sequence ID" value="NZ_QNRF01000003.1"/>
</dbReference>
<evidence type="ECO:0000256" key="2">
    <source>
        <dbReference type="ARBA" id="ARBA00022989"/>
    </source>
</evidence>
<comment type="caution">
    <text evidence="6">The sequence shown here is derived from an EMBL/GenBank/DDBJ whole genome shotgun (WGS) entry which is preliminary data.</text>
</comment>
<evidence type="ECO:0000313" key="7">
    <source>
        <dbReference type="Proteomes" id="UP000252086"/>
    </source>
</evidence>
<keyword evidence="3 4" id="KW-0472">Membrane</keyword>
<feature type="transmembrane region" description="Helical" evidence="4">
    <location>
        <begin position="213"/>
        <end position="238"/>
    </location>
</feature>
<feature type="transmembrane region" description="Helical" evidence="4">
    <location>
        <begin position="169"/>
        <end position="192"/>
    </location>
</feature>
<evidence type="ECO:0000313" key="6">
    <source>
        <dbReference type="EMBL" id="RBO84027.1"/>
    </source>
</evidence>
<feature type="transmembrane region" description="Helical" evidence="4">
    <location>
        <begin position="333"/>
        <end position="354"/>
    </location>
</feature>
<dbReference type="Pfam" id="PF07690">
    <property type="entry name" value="MFS_1"/>
    <property type="match status" value="1"/>
</dbReference>
<feature type="transmembrane region" description="Helical" evidence="4">
    <location>
        <begin position="250"/>
        <end position="272"/>
    </location>
</feature>
<feature type="transmembrane region" description="Helical" evidence="4">
    <location>
        <begin position="105"/>
        <end position="132"/>
    </location>
</feature>
<feature type="transmembrane region" description="Helical" evidence="4">
    <location>
        <begin position="52"/>
        <end position="73"/>
    </location>
</feature>
<dbReference type="InterPro" id="IPR011701">
    <property type="entry name" value="MFS"/>
</dbReference>
<evidence type="ECO:0000256" key="3">
    <source>
        <dbReference type="ARBA" id="ARBA00023136"/>
    </source>
</evidence>
<feature type="transmembrane region" description="Helical" evidence="4">
    <location>
        <begin position="139"/>
        <end position="163"/>
    </location>
</feature>
<keyword evidence="2 4" id="KW-1133">Transmembrane helix</keyword>
<feature type="transmembrane region" description="Helical" evidence="4">
    <location>
        <begin position="12"/>
        <end position="32"/>
    </location>
</feature>
<sequence length="407" mass="42777">MKDSEFLQNWRVLLAAFIGISVGVSSIYFYSIGIFMKPLAAEFGWTRADSSLGALIGTSFAAIMVIPTGWLVDRFGSAKVALISLALVSLSFFSLGYFTTGLTSYLVIIAIMSMLTAGSTPLPFTRLVIVAFQKNRGKALGVILTGTGTGAILLPELLAPYVASHGWRAGYFVLGVVVAAAIPVVWLLLIGAKDSEVTKEVKSTPISTLLNNWCFYHLCLIFLLTALAVLGTVAHFFSMLTDSGLTPPQAGAIASLIGVSVIIGRLVVGFLLDRFSAAFITAGLFVVASAGFLVLGLGGPAYAKLGAIITGLAIGAEVDLIAFLIGRLFARQIYGLAYGLVYAVFLVGGAVGPYLAGRLYDLSGNYISWLMTASSLLLLAGILSLFIPVTGPRESSTDSIKGEKTAV</sequence>
<dbReference type="AlphaFoldDB" id="A0A366D1R7"/>
<accession>A0A366D1R7</accession>
<name>A0A366D1R7_9GAMM</name>
<dbReference type="Gene3D" id="1.20.1250.20">
    <property type="entry name" value="MFS general substrate transporter like domains"/>
    <property type="match status" value="2"/>
</dbReference>
<evidence type="ECO:0000259" key="5">
    <source>
        <dbReference type="PROSITE" id="PS50850"/>
    </source>
</evidence>
<dbReference type="GO" id="GO:0022857">
    <property type="term" value="F:transmembrane transporter activity"/>
    <property type="evidence" value="ECO:0007669"/>
    <property type="project" value="InterPro"/>
</dbReference>
<protein>
    <submittedName>
        <fullName evidence="6">Nitrate/nitrite transporter NarK</fullName>
    </submittedName>
</protein>
<reference evidence="6 7" key="1">
    <citation type="submission" date="2018-06" db="EMBL/GenBank/DDBJ databases">
        <title>Genomic Encyclopedia of Type Strains, Phase III (KMG-III): the genomes of soil and plant-associated and newly described type strains.</title>
        <authorList>
            <person name="Whitman W."/>
        </authorList>
    </citation>
    <scope>NUCLEOTIDE SEQUENCE [LARGE SCALE GENOMIC DNA]</scope>
    <source>
        <strain evidence="6 7">CECT 7732</strain>
    </source>
</reference>
<dbReference type="InterPro" id="IPR050327">
    <property type="entry name" value="Proton-linked_MCT"/>
</dbReference>
<evidence type="ECO:0000256" key="4">
    <source>
        <dbReference type="SAM" id="Phobius"/>
    </source>
</evidence>
<organism evidence="6 7">
    <name type="scientific">Marinomonas aquiplantarum</name>
    <dbReference type="NCBI Taxonomy" id="491951"/>
    <lineage>
        <taxon>Bacteria</taxon>
        <taxon>Pseudomonadati</taxon>
        <taxon>Pseudomonadota</taxon>
        <taxon>Gammaproteobacteria</taxon>
        <taxon>Oceanospirillales</taxon>
        <taxon>Oceanospirillaceae</taxon>
        <taxon>Marinomonas</taxon>
    </lineage>
</organism>
<feature type="domain" description="Major facilitator superfamily (MFS) profile" evidence="5">
    <location>
        <begin position="12"/>
        <end position="391"/>
    </location>
</feature>
<gene>
    <name evidence="6" type="ORF">DFP76_103301</name>
</gene>